<feature type="domain" description="Gnk2-homologous" evidence="4">
    <location>
        <begin position="28"/>
        <end position="132"/>
    </location>
</feature>
<evidence type="ECO:0000256" key="2">
    <source>
        <dbReference type="ARBA" id="ARBA00022737"/>
    </source>
</evidence>
<dbReference type="PANTHER" id="PTHR32099">
    <property type="entry name" value="CYSTEINE-RICH REPEAT SECRETORY PROTEIN"/>
    <property type="match status" value="1"/>
</dbReference>
<keyword evidence="2" id="KW-0677">Repeat</keyword>
<dbReference type="AlphaFoldDB" id="A0AA86RZT2"/>
<feature type="signal peptide" evidence="3">
    <location>
        <begin position="1"/>
        <end position="25"/>
    </location>
</feature>
<dbReference type="PANTHER" id="PTHR32099:SF110">
    <property type="entry name" value="CYSTEINE-RICH RECEPTOR-KINASE-LIKE PROTEIN"/>
    <property type="match status" value="1"/>
</dbReference>
<evidence type="ECO:0000256" key="3">
    <source>
        <dbReference type="SAM" id="SignalP"/>
    </source>
</evidence>
<dbReference type="Gramene" id="rna-AYBTSS11_LOCUS972">
    <property type="protein sequence ID" value="CAJ1813967.1"/>
    <property type="gene ID" value="gene-AYBTSS11_LOCUS972"/>
</dbReference>
<dbReference type="InterPro" id="IPR002902">
    <property type="entry name" value="GNK2"/>
</dbReference>
<dbReference type="EMBL" id="OY731398">
    <property type="protein sequence ID" value="CAJ1813967.1"/>
    <property type="molecule type" value="Genomic_DNA"/>
</dbReference>
<keyword evidence="6" id="KW-1185">Reference proteome</keyword>
<dbReference type="Proteomes" id="UP001189624">
    <property type="component" value="Chromosome 1"/>
</dbReference>
<dbReference type="CDD" id="cd23509">
    <property type="entry name" value="Gnk2-like"/>
    <property type="match status" value="1"/>
</dbReference>
<name>A0AA86RZT2_9FABA</name>
<gene>
    <name evidence="5" type="ORF">AYBTSS11_LOCUS972</name>
</gene>
<accession>A0AA86RZT2</accession>
<dbReference type="InterPro" id="IPR038408">
    <property type="entry name" value="GNK2_sf"/>
</dbReference>
<evidence type="ECO:0000313" key="5">
    <source>
        <dbReference type="EMBL" id="CAJ1813967.1"/>
    </source>
</evidence>
<dbReference type="PROSITE" id="PS51473">
    <property type="entry name" value="GNK2"/>
    <property type="match status" value="1"/>
</dbReference>
<sequence>MSSNSLKLIFLCILVTFFNIETSKAEVATVLAAFCRDDRSSDNSPYQMNLRTLLSSLSSKASDKGFYNDTVLATNSSDTVYGLFMCRGDVLSHGCKDCVASATETLYSNCNMSKYGVMWYEACMVRYSNVSFFSTVGLSPKFYGSNIAISPPPQQADS</sequence>
<reference evidence="5" key="1">
    <citation type="submission" date="2023-10" db="EMBL/GenBank/DDBJ databases">
        <authorList>
            <person name="Domelevo Entfellner J.-B."/>
        </authorList>
    </citation>
    <scope>NUCLEOTIDE SEQUENCE</scope>
</reference>
<proteinExistence type="predicted"/>
<organism evidence="5 6">
    <name type="scientific">Sphenostylis stenocarpa</name>
    <dbReference type="NCBI Taxonomy" id="92480"/>
    <lineage>
        <taxon>Eukaryota</taxon>
        <taxon>Viridiplantae</taxon>
        <taxon>Streptophyta</taxon>
        <taxon>Embryophyta</taxon>
        <taxon>Tracheophyta</taxon>
        <taxon>Spermatophyta</taxon>
        <taxon>Magnoliopsida</taxon>
        <taxon>eudicotyledons</taxon>
        <taxon>Gunneridae</taxon>
        <taxon>Pentapetalae</taxon>
        <taxon>rosids</taxon>
        <taxon>fabids</taxon>
        <taxon>Fabales</taxon>
        <taxon>Fabaceae</taxon>
        <taxon>Papilionoideae</taxon>
        <taxon>50 kb inversion clade</taxon>
        <taxon>NPAAA clade</taxon>
        <taxon>indigoferoid/millettioid clade</taxon>
        <taxon>Phaseoleae</taxon>
        <taxon>Sphenostylis</taxon>
    </lineage>
</organism>
<evidence type="ECO:0000256" key="1">
    <source>
        <dbReference type="ARBA" id="ARBA00022729"/>
    </source>
</evidence>
<dbReference type="Pfam" id="PF01657">
    <property type="entry name" value="Stress-antifung"/>
    <property type="match status" value="1"/>
</dbReference>
<protein>
    <recommendedName>
        <fullName evidence="4">Gnk2-homologous domain-containing protein</fullName>
    </recommendedName>
</protein>
<evidence type="ECO:0000313" key="6">
    <source>
        <dbReference type="Proteomes" id="UP001189624"/>
    </source>
</evidence>
<evidence type="ECO:0000259" key="4">
    <source>
        <dbReference type="PROSITE" id="PS51473"/>
    </source>
</evidence>
<dbReference type="Gene3D" id="3.30.430.20">
    <property type="entry name" value="Gnk2 domain, C-X8-C-X2-C motif"/>
    <property type="match status" value="1"/>
</dbReference>
<keyword evidence="1 3" id="KW-0732">Signal</keyword>
<dbReference type="FunFam" id="3.30.430.20:FF:000003">
    <property type="entry name" value="Cysteine-rich RLK (RECEPTOR-like protein kinase) 10"/>
    <property type="match status" value="1"/>
</dbReference>
<feature type="chain" id="PRO_5041744115" description="Gnk2-homologous domain-containing protein" evidence="3">
    <location>
        <begin position="26"/>
        <end position="158"/>
    </location>
</feature>